<dbReference type="InterPro" id="IPR021391">
    <property type="entry name" value="DUF3027"/>
</dbReference>
<evidence type="ECO:0000313" key="2">
    <source>
        <dbReference type="EMBL" id="PKY66003.1"/>
    </source>
</evidence>
<accession>A0A2I1I4J2</accession>
<evidence type="ECO:0000256" key="1">
    <source>
        <dbReference type="SAM" id="MobiDB-lite"/>
    </source>
</evidence>
<dbReference type="Proteomes" id="UP000234545">
    <property type="component" value="Unassembled WGS sequence"/>
</dbReference>
<dbReference type="Pfam" id="PF11228">
    <property type="entry name" value="DUF3027"/>
    <property type="match status" value="1"/>
</dbReference>
<feature type="region of interest" description="Disordered" evidence="1">
    <location>
        <begin position="1"/>
        <end position="37"/>
    </location>
</feature>
<name>A0A2I1I4J2_9ACTO</name>
<sequence length="286" mass="31387">MPDTHAGDTAPAPQTPVNDTTMRASSRSRSTHKVAVRTPKKDAILAQAVEVALESAKAVAHPRPIGEHLGFVMDSERIGTHYFASTDNGYVGWAWAVTVARVPRSRHATVCEVDMVPRDGALLAPQWIPWEDRLRPGDLSRDDTLPYQAEDARLEQSFQDVGEDIDYPELKEIGLGRKRVLSEEGRSAAVDRWYKSEQGPKSSRPPRNSCSTCGFLVKLSGSMRTVFGVCANEWAPDDGRVVSLDHTCGAHSETDVAKQGTQWPVRPSRIDDGALDTEKMPVNVTS</sequence>
<comment type="caution">
    <text evidence="2">The sequence shown here is derived from an EMBL/GenBank/DDBJ whole genome shotgun (WGS) entry which is preliminary data.</text>
</comment>
<proteinExistence type="predicted"/>
<dbReference type="AlphaFoldDB" id="A0A2I1I4J2"/>
<dbReference type="OrthoDB" id="3210158at2"/>
<organism evidence="2 3">
    <name type="scientific">Schaalia turicensis</name>
    <dbReference type="NCBI Taxonomy" id="131111"/>
    <lineage>
        <taxon>Bacteria</taxon>
        <taxon>Bacillati</taxon>
        <taxon>Actinomycetota</taxon>
        <taxon>Actinomycetes</taxon>
        <taxon>Actinomycetales</taxon>
        <taxon>Actinomycetaceae</taxon>
        <taxon>Schaalia</taxon>
    </lineage>
</organism>
<evidence type="ECO:0000313" key="3">
    <source>
        <dbReference type="Proteomes" id="UP000234545"/>
    </source>
</evidence>
<protein>
    <submittedName>
        <fullName evidence="2">DUF3027 domain-containing protein</fullName>
    </submittedName>
</protein>
<feature type="region of interest" description="Disordered" evidence="1">
    <location>
        <begin position="253"/>
        <end position="273"/>
    </location>
</feature>
<dbReference type="EMBL" id="PKKJ01000008">
    <property type="protein sequence ID" value="PKY66003.1"/>
    <property type="molecule type" value="Genomic_DNA"/>
</dbReference>
<reference evidence="2 3" key="1">
    <citation type="submission" date="2017-12" db="EMBL/GenBank/DDBJ databases">
        <title>Phylogenetic diversity of female urinary microbiome.</title>
        <authorList>
            <person name="Thomas-White K."/>
            <person name="Wolfe A.J."/>
        </authorList>
    </citation>
    <scope>NUCLEOTIDE SEQUENCE [LARGE SCALE GENOMIC DNA]</scope>
    <source>
        <strain evidence="2 3">UMB0250</strain>
    </source>
</reference>
<gene>
    <name evidence="2" type="ORF">CYJ25_06625</name>
</gene>